<evidence type="ECO:0000313" key="13">
    <source>
        <dbReference type="Proteomes" id="UP000316726"/>
    </source>
</evidence>
<keyword evidence="7" id="KW-0934">Plastid</keyword>
<organism evidence="12 13">
    <name type="scientific">Chloropicon primus</name>
    <dbReference type="NCBI Taxonomy" id="1764295"/>
    <lineage>
        <taxon>Eukaryota</taxon>
        <taxon>Viridiplantae</taxon>
        <taxon>Chlorophyta</taxon>
        <taxon>Chloropicophyceae</taxon>
        <taxon>Chloropicales</taxon>
        <taxon>Chloropicaceae</taxon>
        <taxon>Chloropicon</taxon>
    </lineage>
</organism>
<keyword evidence="6 7" id="KW-0750">Starch biosynthesis</keyword>
<dbReference type="Pfam" id="PF00534">
    <property type="entry name" value="Glycos_transf_1"/>
    <property type="match status" value="1"/>
</dbReference>
<evidence type="ECO:0000256" key="4">
    <source>
        <dbReference type="ARBA" id="ARBA00022676"/>
    </source>
</evidence>
<evidence type="ECO:0000256" key="6">
    <source>
        <dbReference type="ARBA" id="ARBA00022922"/>
    </source>
</evidence>
<dbReference type="EMBL" id="CP031051">
    <property type="protein sequence ID" value="QDZ25704.1"/>
    <property type="molecule type" value="Genomic_DNA"/>
</dbReference>
<evidence type="ECO:0000256" key="1">
    <source>
        <dbReference type="ARBA" id="ARBA00001478"/>
    </source>
</evidence>
<feature type="domain" description="Glycosyl transferase family 1" evidence="10">
    <location>
        <begin position="473"/>
        <end position="623"/>
    </location>
</feature>
<evidence type="ECO:0000313" key="12">
    <source>
        <dbReference type="EMBL" id="QDZ25704.1"/>
    </source>
</evidence>
<dbReference type="GO" id="GO:0019252">
    <property type="term" value="P:starch biosynthetic process"/>
    <property type="evidence" value="ECO:0007669"/>
    <property type="project" value="UniProtKB-UniRule"/>
</dbReference>
<dbReference type="HAMAP" id="MF_00484">
    <property type="entry name" value="Glycogen_synth"/>
    <property type="match status" value="1"/>
</dbReference>
<evidence type="ECO:0000256" key="2">
    <source>
        <dbReference type="ARBA" id="ARBA00004727"/>
    </source>
</evidence>
<dbReference type="CDD" id="cd03791">
    <property type="entry name" value="GT5_Glycogen_synthase_DULL1-like"/>
    <property type="match status" value="1"/>
</dbReference>
<dbReference type="GO" id="GO:0004373">
    <property type="term" value="F:alpha-1,4-glucan glucosyltransferase (UDP-glucose donor) activity"/>
    <property type="evidence" value="ECO:0007669"/>
    <property type="project" value="InterPro"/>
</dbReference>
<accession>A0A5B8N1W0</accession>
<comment type="catalytic activity">
    <reaction evidence="1">
        <text>[(1-&gt;4)-alpha-D-glucosyl](n) + ADP-alpha-D-glucose = [(1-&gt;4)-alpha-D-glucosyl](n+1) + ADP + H(+)</text>
        <dbReference type="Rhea" id="RHEA:18189"/>
        <dbReference type="Rhea" id="RHEA-COMP:9584"/>
        <dbReference type="Rhea" id="RHEA-COMP:9587"/>
        <dbReference type="ChEBI" id="CHEBI:15378"/>
        <dbReference type="ChEBI" id="CHEBI:15444"/>
        <dbReference type="ChEBI" id="CHEBI:57498"/>
        <dbReference type="ChEBI" id="CHEBI:456216"/>
        <dbReference type="EC" id="2.4.1.21"/>
    </reaction>
</comment>
<dbReference type="OrthoDB" id="2018403at2759"/>
<dbReference type="Pfam" id="PF08323">
    <property type="entry name" value="Glyco_transf_5"/>
    <property type="match status" value="1"/>
</dbReference>
<keyword evidence="7" id="KW-0150">Chloroplast</keyword>
<evidence type="ECO:0000256" key="7">
    <source>
        <dbReference type="RuleBase" id="RU361232"/>
    </source>
</evidence>
<dbReference type="PANTHER" id="PTHR46083:SF1">
    <property type="entry name" value="GLYCOGEN SYNTHASE 2-RELATED"/>
    <property type="match status" value="1"/>
</dbReference>
<dbReference type="SUPFAM" id="SSF53756">
    <property type="entry name" value="UDP-Glycosyltransferase/glycogen phosphorylase"/>
    <property type="match status" value="1"/>
</dbReference>
<reference evidence="12 13" key="1">
    <citation type="submission" date="2018-07" db="EMBL/GenBank/DDBJ databases">
        <title>The complete nuclear genome of the prasinophyte Chloropicon primus (CCMP1205).</title>
        <authorList>
            <person name="Pombert J.-F."/>
            <person name="Otis C."/>
            <person name="Turmel M."/>
            <person name="Lemieux C."/>
        </authorList>
    </citation>
    <scope>NUCLEOTIDE SEQUENCE [LARGE SCALE GENOMIC DNA]</scope>
    <source>
        <strain evidence="12 13">CCMP1205</strain>
    </source>
</reference>
<evidence type="ECO:0000256" key="3">
    <source>
        <dbReference type="ARBA" id="ARBA00010281"/>
    </source>
</evidence>
<feature type="region of interest" description="Disordered" evidence="9">
    <location>
        <begin position="19"/>
        <end position="43"/>
    </location>
</feature>
<dbReference type="PANTHER" id="PTHR46083">
    <property type="match status" value="1"/>
</dbReference>
<comment type="pathway">
    <text evidence="2 7">Glycan biosynthesis; starch biosynthesis.</text>
</comment>
<keyword evidence="8" id="KW-0175">Coiled coil</keyword>
<dbReference type="AlphaFoldDB" id="A0A5B8N1W0"/>
<dbReference type="STRING" id="1764295.A0A5B8N1W0"/>
<dbReference type="UniPathway" id="UPA00152"/>
<feature type="domain" description="Starch synthase catalytic" evidence="11">
    <location>
        <begin position="165"/>
        <end position="415"/>
    </location>
</feature>
<dbReference type="GO" id="GO:0009507">
    <property type="term" value="C:chloroplast"/>
    <property type="evidence" value="ECO:0007669"/>
    <property type="project" value="UniProtKB-SubCell"/>
</dbReference>
<keyword evidence="7" id="KW-0035">Amyloplast</keyword>
<sequence>MKGRRSFLVTPSACGTPLLRHPVSVSGTRAAGRASSSSSSSSSSARSFVRHLGLGRRWVSCGASEGSGEEAELRQLIEENTKLKERIAELEAFIGREELLLTPEASEAASEAPEVTEEVVDYDSIDLPSPADAKPFWESIPIRTQSGTGRSEAQGTKVDGFQLEVVHLTAEMAPLAKVGGLGDVVTGLARSCTARGHNVEIILPFYECIDEGLLDDFKFEFEYDVPRGYEWDGQFQVGSLKTQVYTATCEGIKMVLLRPDWSECNIFKGGRVYAGSYNETEAYLYFCRAGLEFLKVSGRQPDIVHLHEWQTSAAAMLYWEKYNKEGLHKPRIVLTIHNMDNTGECRAEEFGVTGMSGDMFNTVEKALDERTIGHNPERLSLLKGGVVYSNVVTTVSPTYAIETSTGQGGWLSGTLAEYQSKYHGILNGIDDVMWDPARDLYLPVPFSTSNLKGKYFLQKYVRSGLGLADPVQRGERKPLVVCITRLVPQKGIHLIRHSISKTVEQGGQFVLLGSGHADGDFRHLAEHDFKDHPDVKLIVGYSEALSHFLFAAADVVLVPSIFEPCGLTQMVGMRYGAVPVVRRTGGLADTVKDEENGFTFDGTDEGSLDGALCRAIECYKTRASVWEDLVVSNMKTDFSWTQSAQRYLDLYLSL</sequence>
<dbReference type="InterPro" id="IPR013534">
    <property type="entry name" value="Starch_synth_cat_dom"/>
</dbReference>
<keyword evidence="5" id="KW-0808">Transferase</keyword>
<dbReference type="InterPro" id="IPR011835">
    <property type="entry name" value="GS/SS"/>
</dbReference>
<evidence type="ECO:0000256" key="5">
    <source>
        <dbReference type="ARBA" id="ARBA00022679"/>
    </source>
</evidence>
<evidence type="ECO:0000256" key="9">
    <source>
        <dbReference type="SAM" id="MobiDB-lite"/>
    </source>
</evidence>
<proteinExistence type="inferred from homology"/>
<name>A0A5B8N1W0_9CHLO</name>
<dbReference type="NCBIfam" id="TIGR02095">
    <property type="entry name" value="glgA"/>
    <property type="match status" value="1"/>
</dbReference>
<feature type="compositionally biased region" description="Low complexity" evidence="9">
    <location>
        <begin position="24"/>
        <end position="43"/>
    </location>
</feature>
<evidence type="ECO:0000259" key="10">
    <source>
        <dbReference type="Pfam" id="PF00534"/>
    </source>
</evidence>
<dbReference type="GO" id="GO:0009501">
    <property type="term" value="C:amyloplast"/>
    <property type="evidence" value="ECO:0007669"/>
    <property type="project" value="UniProtKB-SubCell"/>
</dbReference>
<keyword evidence="13" id="KW-1185">Reference proteome</keyword>
<comment type="subcellular location">
    <subcellularLocation>
        <location evidence="7">Plastid</location>
        <location evidence="7">Chloroplast</location>
    </subcellularLocation>
    <subcellularLocation>
        <location evidence="7">Plastid</location>
        <location evidence="7">Amyloplast</location>
    </subcellularLocation>
</comment>
<dbReference type="Gene3D" id="3.40.50.2000">
    <property type="entry name" value="Glycogen Phosphorylase B"/>
    <property type="match status" value="2"/>
</dbReference>
<keyword evidence="4 7" id="KW-0328">Glycosyltransferase</keyword>
<dbReference type="Proteomes" id="UP000316726">
    <property type="component" value="Chromosome 18"/>
</dbReference>
<feature type="coiled-coil region" evidence="8">
    <location>
        <begin position="66"/>
        <end position="93"/>
    </location>
</feature>
<comment type="similarity">
    <text evidence="3 7">Belongs to the glycosyltransferase 1 family. Bacterial/plant glycogen synthase subfamily.</text>
</comment>
<gene>
    <name evidence="12" type="ORF">A3770_18p82220</name>
</gene>
<protein>
    <recommendedName>
        <fullName evidence="7">Starch synthase, chloroplastic/amyloplastic</fullName>
        <ecNumber evidence="7">2.4.1.-</ecNumber>
    </recommendedName>
</protein>
<evidence type="ECO:0000256" key="8">
    <source>
        <dbReference type="SAM" id="Coils"/>
    </source>
</evidence>
<dbReference type="InterPro" id="IPR001296">
    <property type="entry name" value="Glyco_trans_1"/>
</dbReference>
<dbReference type="EC" id="2.4.1.-" evidence="7"/>
<evidence type="ECO:0000259" key="11">
    <source>
        <dbReference type="Pfam" id="PF08323"/>
    </source>
</evidence>
<dbReference type="GO" id="GO:0009011">
    <property type="term" value="F:alpha-1,4-glucan glucosyltransferase (ADP-glucose donor) activity"/>
    <property type="evidence" value="ECO:0007669"/>
    <property type="project" value="UniProtKB-EC"/>
</dbReference>